<dbReference type="GO" id="GO:0000976">
    <property type="term" value="F:transcription cis-regulatory region binding"/>
    <property type="evidence" value="ECO:0007669"/>
    <property type="project" value="UniProtKB-ARBA"/>
</dbReference>
<dbReference type="GO" id="GO:0045892">
    <property type="term" value="P:negative regulation of DNA-templated transcription"/>
    <property type="evidence" value="ECO:0007669"/>
    <property type="project" value="TreeGrafter"/>
</dbReference>
<dbReference type="GO" id="GO:0032993">
    <property type="term" value="C:protein-DNA complex"/>
    <property type="evidence" value="ECO:0007669"/>
    <property type="project" value="UniProtKB-ARBA"/>
</dbReference>
<keyword evidence="10 15" id="KW-0805">Transcription regulation</keyword>
<comment type="cofactor">
    <cofactor evidence="14">
        <name>Mn(2+)</name>
        <dbReference type="ChEBI" id="CHEBI:29035"/>
    </cofactor>
    <cofactor evidence="14">
        <name>Fe(2+)</name>
        <dbReference type="ChEBI" id="CHEBI:29033"/>
    </cofactor>
    <text evidence="14">Binds 1 Mn(2+) or Fe(2+) ion per subunit.</text>
</comment>
<dbReference type="Pfam" id="PF01475">
    <property type="entry name" value="FUR"/>
    <property type="match status" value="1"/>
</dbReference>
<keyword evidence="11 15" id="KW-0238">DNA-binding</keyword>
<feature type="binding site" evidence="13">
    <location>
        <position position="143"/>
    </location>
    <ligand>
        <name>Zn(2+)</name>
        <dbReference type="ChEBI" id="CHEBI:29105"/>
    </ligand>
</feature>
<evidence type="ECO:0000313" key="16">
    <source>
        <dbReference type="EMBL" id="BBF22590.1"/>
    </source>
</evidence>
<feature type="binding site" evidence="14">
    <location>
        <position position="97"/>
    </location>
    <ligand>
        <name>Fe cation</name>
        <dbReference type="ChEBI" id="CHEBI:24875"/>
    </ligand>
</feature>
<dbReference type="GO" id="GO:0001216">
    <property type="term" value="F:DNA-binding transcription activator activity"/>
    <property type="evidence" value="ECO:0007669"/>
    <property type="project" value="UniProtKB-ARBA"/>
</dbReference>
<evidence type="ECO:0000256" key="14">
    <source>
        <dbReference type="PIRSR" id="PIRSR602481-2"/>
    </source>
</evidence>
<comment type="cofactor">
    <cofactor evidence="13">
        <name>Zn(2+)</name>
        <dbReference type="ChEBI" id="CHEBI:29105"/>
    </cofactor>
    <text evidence="13">Binds 1 zinc ion per subunit.</text>
</comment>
<protein>
    <recommendedName>
        <fullName evidence="4 15">Ferric uptake regulation protein</fullName>
    </recommendedName>
</protein>
<dbReference type="FunFam" id="3.30.1490.190:FF:000001">
    <property type="entry name" value="Ferric uptake regulation protein"/>
    <property type="match status" value="1"/>
</dbReference>
<feature type="binding site" evidence="13">
    <location>
        <position position="103"/>
    </location>
    <ligand>
        <name>Zn(2+)</name>
        <dbReference type="ChEBI" id="CHEBI:29105"/>
    </ligand>
</feature>
<comment type="subunit">
    <text evidence="3 15">Homodimer.</text>
</comment>
<evidence type="ECO:0000256" key="4">
    <source>
        <dbReference type="ARBA" id="ARBA00020910"/>
    </source>
</evidence>
<evidence type="ECO:0000256" key="12">
    <source>
        <dbReference type="ARBA" id="ARBA00023163"/>
    </source>
</evidence>
<feature type="binding site" evidence="13">
    <location>
        <position position="146"/>
    </location>
    <ligand>
        <name>Zn(2+)</name>
        <dbReference type="ChEBI" id="CHEBI:29105"/>
    </ligand>
</feature>
<evidence type="ECO:0000256" key="7">
    <source>
        <dbReference type="ARBA" id="ARBA00022723"/>
    </source>
</evidence>
<evidence type="ECO:0000256" key="6">
    <source>
        <dbReference type="ARBA" id="ARBA00022491"/>
    </source>
</evidence>
<feature type="binding site" evidence="14">
    <location>
        <position position="99"/>
    </location>
    <ligand>
        <name>Fe cation</name>
        <dbReference type="ChEBI" id="CHEBI:24875"/>
    </ligand>
</feature>
<dbReference type="KEGG" id="sutt:SUTMEG_04810"/>
<keyword evidence="17" id="KW-1185">Reference proteome</keyword>
<name>A0A2Z6I9J5_9BURK</name>
<evidence type="ECO:0000256" key="1">
    <source>
        <dbReference type="ARBA" id="ARBA00004496"/>
    </source>
</evidence>
<sequence length="157" mass="17981">MHEVSRNQTNDLKTMGLKVTVPRLKILDLFQRLAQNEQVEKRHLSAEEVYKLLLNDDCDIGLATVYRVLTQFESAGILVRHHFDEGRATYELQEGHHHDHIVCVRCGKLEEFVDPAIEQAQRVVAGRLGYELTDHSLVLYGVCSECRKAREKEDVGV</sequence>
<dbReference type="NCBIfam" id="NF006999">
    <property type="entry name" value="PRK09462.1"/>
    <property type="match status" value="1"/>
</dbReference>
<keyword evidence="5 15" id="KW-0963">Cytoplasm</keyword>
<dbReference type="AlphaFoldDB" id="A0A2Z6I9J5"/>
<dbReference type="EMBL" id="AP018786">
    <property type="protein sequence ID" value="BBF22590.1"/>
    <property type="molecule type" value="Genomic_DNA"/>
</dbReference>
<evidence type="ECO:0000256" key="15">
    <source>
        <dbReference type="RuleBase" id="RU364037"/>
    </source>
</evidence>
<dbReference type="Gene3D" id="1.10.10.10">
    <property type="entry name" value="Winged helix-like DNA-binding domain superfamily/Winged helix DNA-binding domain"/>
    <property type="match status" value="1"/>
</dbReference>
<evidence type="ECO:0000256" key="8">
    <source>
        <dbReference type="ARBA" id="ARBA00022833"/>
    </source>
</evidence>
<keyword evidence="6 15" id="KW-0678">Repressor</keyword>
<evidence type="ECO:0000256" key="10">
    <source>
        <dbReference type="ARBA" id="ARBA00023015"/>
    </source>
</evidence>
<reference evidence="16 17" key="1">
    <citation type="journal article" date="2018" name="Int. J. Syst. Evol. Microbiol.">
        <title>Mesosutterella multiformis gen. nov., sp. nov., a member of the family Sutterellaceae and Sutterella megalosphaeroides sp. nov., isolated from human faeces.</title>
        <authorList>
            <person name="Sakamoto M."/>
            <person name="Ikeyama N."/>
            <person name="Kunihiro T."/>
            <person name="Iino T."/>
            <person name="Yuki M."/>
            <person name="Ohkuma M."/>
        </authorList>
    </citation>
    <scope>NUCLEOTIDE SEQUENCE [LARGE SCALE GENOMIC DNA]</scope>
    <source>
        <strain evidence="16 17">6FBBBH3</strain>
    </source>
</reference>
<dbReference type="OrthoDB" id="8659436at2"/>
<evidence type="ECO:0000256" key="3">
    <source>
        <dbReference type="ARBA" id="ARBA00011738"/>
    </source>
</evidence>
<dbReference type="Proteomes" id="UP000271003">
    <property type="component" value="Chromosome"/>
</dbReference>
<proteinExistence type="inferred from homology"/>
<keyword evidence="8 13" id="KW-0862">Zinc</keyword>
<dbReference type="InterPro" id="IPR036388">
    <property type="entry name" value="WH-like_DNA-bd_sf"/>
</dbReference>
<evidence type="ECO:0000256" key="9">
    <source>
        <dbReference type="ARBA" id="ARBA00023004"/>
    </source>
</evidence>
<evidence type="ECO:0000256" key="5">
    <source>
        <dbReference type="ARBA" id="ARBA00022490"/>
    </source>
</evidence>
<evidence type="ECO:0000313" key="17">
    <source>
        <dbReference type="Proteomes" id="UP000271003"/>
    </source>
</evidence>
<organism evidence="16 17">
    <name type="scientific">Sutterella megalosphaeroides</name>
    <dbReference type="NCBI Taxonomy" id="2494234"/>
    <lineage>
        <taxon>Bacteria</taxon>
        <taxon>Pseudomonadati</taxon>
        <taxon>Pseudomonadota</taxon>
        <taxon>Betaproteobacteria</taxon>
        <taxon>Burkholderiales</taxon>
        <taxon>Sutterellaceae</taxon>
        <taxon>Sutterella</taxon>
    </lineage>
</organism>
<dbReference type="SUPFAM" id="SSF46785">
    <property type="entry name" value="Winged helix' DNA-binding domain"/>
    <property type="match status" value="1"/>
</dbReference>
<dbReference type="Gene3D" id="3.30.1490.190">
    <property type="match status" value="1"/>
</dbReference>
<dbReference type="InterPro" id="IPR043135">
    <property type="entry name" value="Fur_C"/>
</dbReference>
<evidence type="ECO:0000256" key="13">
    <source>
        <dbReference type="PIRSR" id="PIRSR602481-1"/>
    </source>
</evidence>
<dbReference type="InterPro" id="IPR036390">
    <property type="entry name" value="WH_DNA-bd_sf"/>
</dbReference>
<keyword evidence="9 14" id="KW-0408">Iron</keyword>
<comment type="subcellular location">
    <subcellularLocation>
        <location evidence="1 15">Cytoplasm</location>
    </subcellularLocation>
</comment>
<dbReference type="PANTHER" id="PTHR33202">
    <property type="entry name" value="ZINC UPTAKE REGULATION PROTEIN"/>
    <property type="match status" value="1"/>
</dbReference>
<feature type="binding site" evidence="14">
    <location>
        <position position="118"/>
    </location>
    <ligand>
        <name>Fe cation</name>
        <dbReference type="ChEBI" id="CHEBI:24875"/>
    </ligand>
</feature>
<dbReference type="GO" id="GO:0005829">
    <property type="term" value="C:cytosol"/>
    <property type="evidence" value="ECO:0007669"/>
    <property type="project" value="TreeGrafter"/>
</dbReference>
<accession>A0A2Z6I9J5</accession>
<comment type="similarity">
    <text evidence="2 15">Belongs to the Fur family.</text>
</comment>
<dbReference type="FunFam" id="1.10.10.10:FF:000007">
    <property type="entry name" value="Ferric uptake regulation protein"/>
    <property type="match status" value="1"/>
</dbReference>
<feature type="binding site" evidence="14">
    <location>
        <position position="135"/>
    </location>
    <ligand>
        <name>Fe cation</name>
        <dbReference type="ChEBI" id="CHEBI:24875"/>
    </ligand>
</feature>
<dbReference type="CDD" id="cd07153">
    <property type="entry name" value="Fur_like"/>
    <property type="match status" value="1"/>
</dbReference>
<evidence type="ECO:0000256" key="11">
    <source>
        <dbReference type="ARBA" id="ARBA00023125"/>
    </source>
</evidence>
<keyword evidence="12 15" id="KW-0804">Transcription</keyword>
<dbReference type="InterPro" id="IPR002481">
    <property type="entry name" value="FUR"/>
</dbReference>
<dbReference type="RefSeq" id="WP_120176285.1">
    <property type="nucleotide sequence ID" value="NZ_AP018786.1"/>
</dbReference>
<dbReference type="PANTHER" id="PTHR33202:SF2">
    <property type="entry name" value="FERRIC UPTAKE REGULATION PROTEIN"/>
    <property type="match status" value="1"/>
</dbReference>
<keyword evidence="7 13" id="KW-0479">Metal-binding</keyword>
<feature type="binding site" evidence="13">
    <location>
        <position position="106"/>
    </location>
    <ligand>
        <name>Zn(2+)</name>
        <dbReference type="ChEBI" id="CHEBI:29105"/>
    </ligand>
</feature>
<dbReference type="GO" id="GO:1900705">
    <property type="term" value="P:negative regulation of siderophore biosynthetic process"/>
    <property type="evidence" value="ECO:0007669"/>
    <property type="project" value="TreeGrafter"/>
</dbReference>
<dbReference type="GO" id="GO:0008270">
    <property type="term" value="F:zinc ion binding"/>
    <property type="evidence" value="ECO:0007669"/>
    <property type="project" value="TreeGrafter"/>
</dbReference>
<gene>
    <name evidence="15 16" type="primary">fur</name>
    <name evidence="16" type="ORF">SUTMEG_04810</name>
</gene>
<evidence type="ECO:0000256" key="2">
    <source>
        <dbReference type="ARBA" id="ARBA00007957"/>
    </source>
</evidence>